<dbReference type="SUPFAM" id="SSF49854">
    <property type="entry name" value="Spermadhesin, CUB domain"/>
    <property type="match status" value="1"/>
</dbReference>
<dbReference type="SMART" id="SM00042">
    <property type="entry name" value="CUB"/>
    <property type="match status" value="1"/>
</dbReference>
<evidence type="ECO:0000256" key="1">
    <source>
        <dbReference type="ARBA" id="ARBA00023157"/>
    </source>
</evidence>
<sequence>MEKTLQTTANWAPIFMTASLLWASGAHAHKVYYSCGAVVDVVDSDEQGLVLSPGFPNRYYPGLHCVWQFFVPAGYRLVIDVFDFDVFESSSEDGSSPAFRESLADPTEESSTPNPGTLTKDPDYEAAPKRLSNQTAGSPSKTAEGYYGGYPRTTSKKDDPKQALVQEQFSRTEVTKVSNSARQSSEFLPTSLPTNESQAKENSSPGVRGDNRISSHSYRGDDDGYDRPGENTTPSLKESTDDVASSATQTQPPPIDVCPHDLLYISDLVTFSSRFCGANKPSARKLVFGSSLELVEVIVELITTTGRGRGFALLFQYRNETDMGSDRSLEPGNHQADALLAVVSAAGFFTVVLVAALCIIFRQKICGIGANSYSPNNQESQRGIQNSAMGISELQLVVPNHSSLEINTDNENNNHTRSPARTGTSLSAVCQRDEQEVSSSGLTVSESGTDEVFVISAGPGPSGLSFSTYKQDKNLKSNETSPGTVCDWLTPDTASPPPFPDPRSERDSGAPRPRAWSVRTFHDFLPPQLQRKWCSWNSTSPFTKLVDNGSARSGSDCGRERERIVMSEAHLEAETKKNHSDSSMSNASYPLSQHSQRQRRLNSTSNLRRARFGSPCFGFRTSSPESTKGPTSHPGQPQDPRIVPGEVLDGSSSRTLQVDAAAKTGVLPAEPDGAIVPVFVISEEDDRQPLVLTEHLGQCGESHQNGDQQDLNPKRKKDYKSPAAQRHLSSVNGSPFKPSTTSDWSLWGNPKRMDCVDQSSVFISSDNQSSLSLTDASATESPYAYNTPTQKSCSLVQPATVYCGVSEQV</sequence>
<reference evidence="7 8" key="1">
    <citation type="submission" date="2021-05" db="EMBL/GenBank/DDBJ databases">
        <authorList>
            <person name="Zahm M."/>
            <person name="Klopp C."/>
            <person name="Cabau C."/>
            <person name="Kuhl H."/>
            <person name="Suciu R."/>
            <person name="Ciorpac M."/>
            <person name="Holostenco D."/>
            <person name="Gessner J."/>
            <person name="Wuertz S."/>
            <person name="Hohne C."/>
            <person name="Stock M."/>
            <person name="Gislard M."/>
            <person name="Lluch J."/>
            <person name="Milhes M."/>
            <person name="Lampietro C."/>
            <person name="Lopez Roques C."/>
            <person name="Donnadieu C."/>
            <person name="Du K."/>
            <person name="Schartl M."/>
            <person name="Guiguen Y."/>
        </authorList>
    </citation>
    <scope>NUCLEOTIDE SEQUENCE [LARGE SCALE GENOMIC DNA]</scope>
    <source>
        <strain evidence="7">Hh-F2</strain>
        <tissue evidence="7">Blood</tissue>
    </source>
</reference>
<feature type="region of interest" description="Disordered" evidence="3">
    <location>
        <begin position="572"/>
        <end position="643"/>
    </location>
</feature>
<feature type="compositionally biased region" description="Polar residues" evidence="3">
    <location>
        <begin position="701"/>
        <end position="711"/>
    </location>
</feature>
<feature type="region of interest" description="Disordered" evidence="3">
    <location>
        <begin position="89"/>
        <end position="254"/>
    </location>
</feature>
<evidence type="ECO:0000256" key="3">
    <source>
        <dbReference type="SAM" id="MobiDB-lite"/>
    </source>
</evidence>
<dbReference type="CDD" id="cd00041">
    <property type="entry name" value="CUB"/>
    <property type="match status" value="1"/>
</dbReference>
<dbReference type="PROSITE" id="PS01180">
    <property type="entry name" value="CUB"/>
    <property type="match status" value="1"/>
</dbReference>
<feature type="compositionally biased region" description="Polar residues" evidence="3">
    <location>
        <begin position="131"/>
        <end position="141"/>
    </location>
</feature>
<gene>
    <name evidence="7" type="ORF">HHUSO_G15260</name>
</gene>
<feature type="compositionally biased region" description="Polar residues" evidence="3">
    <location>
        <begin position="165"/>
        <end position="205"/>
    </location>
</feature>
<feature type="region of interest" description="Disordered" evidence="3">
    <location>
        <begin position="697"/>
        <end position="743"/>
    </location>
</feature>
<accession>A0ABR0ZFX2</accession>
<name>A0ABR0ZFX2_HUSHU</name>
<evidence type="ECO:0000313" key="7">
    <source>
        <dbReference type="EMBL" id="KAK6483713.1"/>
    </source>
</evidence>
<evidence type="ECO:0000256" key="5">
    <source>
        <dbReference type="SAM" id="SignalP"/>
    </source>
</evidence>
<feature type="compositionally biased region" description="Polar residues" evidence="3">
    <location>
        <begin position="581"/>
        <end position="607"/>
    </location>
</feature>
<keyword evidence="1" id="KW-1015">Disulfide bond</keyword>
<comment type="caution">
    <text evidence="2">Lacks conserved residue(s) required for the propagation of feature annotation.</text>
</comment>
<feature type="region of interest" description="Disordered" evidence="3">
    <location>
        <begin position="475"/>
        <end position="513"/>
    </location>
</feature>
<evidence type="ECO:0000256" key="4">
    <source>
        <dbReference type="SAM" id="Phobius"/>
    </source>
</evidence>
<feature type="compositionally biased region" description="Polar residues" evidence="3">
    <location>
        <begin position="620"/>
        <end position="635"/>
    </location>
</feature>
<feature type="transmembrane region" description="Helical" evidence="4">
    <location>
        <begin position="338"/>
        <end position="361"/>
    </location>
</feature>
<keyword evidence="4" id="KW-1133">Transmembrane helix</keyword>
<feature type="signal peptide" evidence="5">
    <location>
        <begin position="1"/>
        <end position="28"/>
    </location>
</feature>
<organism evidence="7 8">
    <name type="scientific">Huso huso</name>
    <name type="common">Beluga</name>
    <name type="synonym">Acipenser huso</name>
    <dbReference type="NCBI Taxonomy" id="61971"/>
    <lineage>
        <taxon>Eukaryota</taxon>
        <taxon>Metazoa</taxon>
        <taxon>Chordata</taxon>
        <taxon>Craniata</taxon>
        <taxon>Vertebrata</taxon>
        <taxon>Euteleostomi</taxon>
        <taxon>Actinopterygii</taxon>
        <taxon>Chondrostei</taxon>
        <taxon>Acipenseriformes</taxon>
        <taxon>Acipenseridae</taxon>
        <taxon>Huso</taxon>
    </lineage>
</organism>
<dbReference type="Gene3D" id="2.60.120.290">
    <property type="entry name" value="Spermadhesin, CUB domain"/>
    <property type="match status" value="1"/>
</dbReference>
<keyword evidence="5" id="KW-0732">Signal</keyword>
<feature type="region of interest" description="Disordered" evidence="3">
    <location>
        <begin position="404"/>
        <end position="427"/>
    </location>
</feature>
<evidence type="ECO:0000313" key="8">
    <source>
        <dbReference type="Proteomes" id="UP001369086"/>
    </source>
</evidence>
<keyword evidence="4" id="KW-0812">Transmembrane</keyword>
<dbReference type="EMBL" id="JAHFZB010000012">
    <property type="protein sequence ID" value="KAK6483713.1"/>
    <property type="molecule type" value="Genomic_DNA"/>
</dbReference>
<feature type="domain" description="CUB" evidence="6">
    <location>
        <begin position="35"/>
        <end position="88"/>
    </location>
</feature>
<evidence type="ECO:0000259" key="6">
    <source>
        <dbReference type="PROSITE" id="PS01180"/>
    </source>
</evidence>
<dbReference type="Proteomes" id="UP001369086">
    <property type="component" value="Unassembled WGS sequence"/>
</dbReference>
<dbReference type="InterPro" id="IPR035914">
    <property type="entry name" value="Sperma_CUB_dom_sf"/>
</dbReference>
<feature type="chain" id="PRO_5046933334" description="CUB domain-containing protein" evidence="5">
    <location>
        <begin position="29"/>
        <end position="809"/>
    </location>
</feature>
<dbReference type="InterPro" id="IPR000859">
    <property type="entry name" value="CUB_dom"/>
</dbReference>
<comment type="caution">
    <text evidence="7">The sequence shown here is derived from an EMBL/GenBank/DDBJ whole genome shotgun (WGS) entry which is preliminary data.</text>
</comment>
<feature type="compositionally biased region" description="Polar residues" evidence="3">
    <location>
        <begin position="230"/>
        <end position="250"/>
    </location>
</feature>
<proteinExistence type="predicted"/>
<feature type="compositionally biased region" description="Polar residues" evidence="3">
    <location>
        <begin position="727"/>
        <end position="743"/>
    </location>
</feature>
<keyword evidence="4" id="KW-0472">Membrane</keyword>
<evidence type="ECO:0000256" key="2">
    <source>
        <dbReference type="PROSITE-ProRule" id="PRU00059"/>
    </source>
</evidence>
<keyword evidence="8" id="KW-1185">Reference proteome</keyword>
<protein>
    <recommendedName>
        <fullName evidence="6">CUB domain-containing protein</fullName>
    </recommendedName>
</protein>
<feature type="compositionally biased region" description="Basic and acidic residues" evidence="3">
    <location>
        <begin position="209"/>
        <end position="229"/>
    </location>
</feature>